<dbReference type="InterPro" id="IPR009685">
    <property type="entry name" value="MEA1"/>
</dbReference>
<keyword evidence="6" id="KW-0744">Spermatogenesis</keyword>
<dbReference type="Pfam" id="PF06910">
    <property type="entry name" value="MEA1"/>
    <property type="match status" value="1"/>
</dbReference>
<feature type="region of interest" description="Disordered" evidence="7">
    <location>
        <begin position="1"/>
        <end position="48"/>
    </location>
</feature>
<name>A0ABM4CIE2_HYDVU</name>
<feature type="compositionally biased region" description="Polar residues" evidence="7">
    <location>
        <begin position="19"/>
        <end position="34"/>
    </location>
</feature>
<reference evidence="9" key="1">
    <citation type="submission" date="2025-08" db="UniProtKB">
        <authorList>
            <consortium name="RefSeq"/>
        </authorList>
    </citation>
    <scope>IDENTIFICATION</scope>
</reference>
<gene>
    <name evidence="9" type="primary">LOC124811440</name>
</gene>
<evidence type="ECO:0000256" key="3">
    <source>
        <dbReference type="ARBA" id="ARBA00022473"/>
    </source>
</evidence>
<proteinExistence type="predicted"/>
<evidence type="ECO:0000313" key="8">
    <source>
        <dbReference type="Proteomes" id="UP001652625"/>
    </source>
</evidence>
<dbReference type="RefSeq" id="XP_065661507.1">
    <property type="nucleotide sequence ID" value="XM_065805435.1"/>
</dbReference>
<dbReference type="GeneID" id="124811440"/>
<keyword evidence="4" id="KW-0597">Phosphoprotein</keyword>
<evidence type="ECO:0000256" key="2">
    <source>
        <dbReference type="ARBA" id="ARBA00022245"/>
    </source>
</evidence>
<organism evidence="8 9">
    <name type="scientific">Hydra vulgaris</name>
    <name type="common">Hydra</name>
    <name type="synonym">Hydra attenuata</name>
    <dbReference type="NCBI Taxonomy" id="6087"/>
    <lineage>
        <taxon>Eukaryota</taxon>
        <taxon>Metazoa</taxon>
        <taxon>Cnidaria</taxon>
        <taxon>Hydrozoa</taxon>
        <taxon>Hydroidolina</taxon>
        <taxon>Anthoathecata</taxon>
        <taxon>Aplanulata</taxon>
        <taxon>Hydridae</taxon>
        <taxon>Hydra</taxon>
    </lineage>
</organism>
<protein>
    <recommendedName>
        <fullName evidence="2">Male-enhanced antigen 1</fullName>
    </recommendedName>
</protein>
<accession>A0ABM4CIE2</accession>
<keyword evidence="8" id="KW-1185">Reference proteome</keyword>
<evidence type="ECO:0000256" key="5">
    <source>
        <dbReference type="ARBA" id="ARBA00022782"/>
    </source>
</evidence>
<dbReference type="PANTHER" id="PTHR17005">
    <property type="entry name" value="MALE-ENHANCED ANTIGEN-1"/>
    <property type="match status" value="1"/>
</dbReference>
<keyword evidence="3" id="KW-0217">Developmental protein</keyword>
<evidence type="ECO:0000256" key="1">
    <source>
        <dbReference type="ARBA" id="ARBA00002540"/>
    </source>
</evidence>
<sequence length="175" mass="19844">MSPESNIENNSKKNENISDELNSQVHHSSRFEFTSSEEDDVDTNQSEYAGYQLLSQDLSCNYSSEDERDEISVDNDELYNTENICIDYQNLVCSAIEDGLSSTGLEFPEYDNHAECGTFEKNDFKISETHAELIKKSMSGFSLPTTNIPEWAKDVSDDQLKETLRKAINEKSQGK</sequence>
<evidence type="ECO:0000256" key="6">
    <source>
        <dbReference type="ARBA" id="ARBA00022871"/>
    </source>
</evidence>
<evidence type="ECO:0000256" key="7">
    <source>
        <dbReference type="SAM" id="MobiDB-lite"/>
    </source>
</evidence>
<dbReference type="Proteomes" id="UP001652625">
    <property type="component" value="Chromosome 09"/>
</dbReference>
<evidence type="ECO:0000256" key="4">
    <source>
        <dbReference type="ARBA" id="ARBA00022553"/>
    </source>
</evidence>
<evidence type="ECO:0000313" key="9">
    <source>
        <dbReference type="RefSeq" id="XP_065661507.1"/>
    </source>
</evidence>
<comment type="function">
    <text evidence="1">May play an important role in spermatogenesis and/or testis development.</text>
</comment>
<keyword evidence="5" id="KW-0221">Differentiation</keyword>